<feature type="region of interest" description="Disordered" evidence="1">
    <location>
        <begin position="88"/>
        <end position="113"/>
    </location>
</feature>
<keyword evidence="3" id="KW-1185">Reference proteome</keyword>
<dbReference type="Proteomes" id="UP001497382">
    <property type="component" value="Unassembled WGS sequence"/>
</dbReference>
<evidence type="ECO:0000256" key="1">
    <source>
        <dbReference type="SAM" id="MobiDB-lite"/>
    </source>
</evidence>
<reference evidence="2 3" key="1">
    <citation type="submission" date="2024-04" db="EMBL/GenBank/DDBJ databases">
        <authorList>
            <person name="Rising A."/>
            <person name="Reimegard J."/>
            <person name="Sonavane S."/>
            <person name="Akerstrom W."/>
            <person name="Nylinder S."/>
            <person name="Hedman E."/>
            <person name="Kallberg Y."/>
        </authorList>
    </citation>
    <scope>NUCLEOTIDE SEQUENCE [LARGE SCALE GENOMIC DNA]</scope>
</reference>
<dbReference type="AlphaFoldDB" id="A0AAV2B9E1"/>
<protein>
    <submittedName>
        <fullName evidence="2">Uncharacterized protein</fullName>
    </submittedName>
</protein>
<evidence type="ECO:0000313" key="3">
    <source>
        <dbReference type="Proteomes" id="UP001497382"/>
    </source>
</evidence>
<name>A0AAV2B9E1_9ARAC</name>
<accession>A0AAV2B9E1</accession>
<comment type="caution">
    <text evidence="2">The sequence shown here is derived from an EMBL/GenBank/DDBJ whole genome shotgun (WGS) entry which is preliminary data.</text>
</comment>
<evidence type="ECO:0000313" key="2">
    <source>
        <dbReference type="EMBL" id="CAL1292502.1"/>
    </source>
</evidence>
<proteinExistence type="predicted"/>
<gene>
    <name evidence="2" type="ORF">LARSCL_LOCUS17696</name>
</gene>
<sequence>MSRPERELCVFITLEIIQLGYSSCIANEGKFQRCMEGMPWGCPSDLILCRRRVWLKVRSSGKSGHTSLIGDLQLAFLRNVGFRMVPRGVRKQSSSSHWPTTLPEKSPKMNGME</sequence>
<organism evidence="2 3">
    <name type="scientific">Larinioides sclopetarius</name>
    <dbReference type="NCBI Taxonomy" id="280406"/>
    <lineage>
        <taxon>Eukaryota</taxon>
        <taxon>Metazoa</taxon>
        <taxon>Ecdysozoa</taxon>
        <taxon>Arthropoda</taxon>
        <taxon>Chelicerata</taxon>
        <taxon>Arachnida</taxon>
        <taxon>Araneae</taxon>
        <taxon>Araneomorphae</taxon>
        <taxon>Entelegynae</taxon>
        <taxon>Araneoidea</taxon>
        <taxon>Araneidae</taxon>
        <taxon>Larinioides</taxon>
    </lineage>
</organism>
<dbReference type="EMBL" id="CAXIEN010000307">
    <property type="protein sequence ID" value="CAL1292502.1"/>
    <property type="molecule type" value="Genomic_DNA"/>
</dbReference>